<evidence type="ECO:0000313" key="1">
    <source>
        <dbReference type="EMBL" id="QJB22674.1"/>
    </source>
</evidence>
<dbReference type="InterPro" id="IPR055617">
    <property type="entry name" value="DUF7193"/>
</dbReference>
<dbReference type="Proteomes" id="UP000502535">
    <property type="component" value="Segment"/>
</dbReference>
<gene>
    <name evidence="1" type="ORF">fnug_31</name>
</gene>
<dbReference type="Pfam" id="PF23823">
    <property type="entry name" value="DUF7193"/>
    <property type="match status" value="1"/>
</dbReference>
<reference evidence="2" key="1">
    <citation type="submission" date="2020-03" db="EMBL/GenBank/DDBJ databases">
        <authorList>
            <person name="Olsen N.S."/>
            <person name="Forero-Junco L."/>
            <person name="Kot W."/>
            <person name="Hansen L.H."/>
        </authorList>
    </citation>
    <scope>NUCLEOTIDE SEQUENCE [LARGE SCALE GENOMIC DNA]</scope>
</reference>
<name>A0A6H2A774_9CAUD</name>
<organism evidence="1 2">
    <name type="scientific">Pseudomonas phage fnug</name>
    <dbReference type="NCBI Taxonomy" id="2719836"/>
    <lineage>
        <taxon>Viruses</taxon>
        <taxon>Duplodnaviria</taxon>
        <taxon>Heunggongvirae</taxon>
        <taxon>Uroviricota</taxon>
        <taxon>Caudoviricetes</taxon>
        <taxon>Chimalliviridae</taxon>
        <taxon>Phikzvirus</taxon>
        <taxon>Phikzvirus phiKZ</taxon>
    </lineage>
</organism>
<proteinExistence type="predicted"/>
<accession>A0A6H2A774</accession>
<protein>
    <submittedName>
        <fullName evidence="1">Virion structural protein</fullName>
    </submittedName>
</protein>
<dbReference type="EMBL" id="MT133560">
    <property type="protein sequence ID" value="QJB22674.1"/>
    <property type="molecule type" value="Genomic_DNA"/>
</dbReference>
<evidence type="ECO:0000313" key="2">
    <source>
        <dbReference type="Proteomes" id="UP000502535"/>
    </source>
</evidence>
<sequence>MNAYLLRHAIDNVWCNPAQDRQFVYELKQLTPRYGVRVNWVVDYTRYKLPVQSTRDYWHLYQIGKMIPKHLGLPKVYNKWMSLNELAQNHLNLADVYVNSGINYSRNDTYVLITSSQNLLIAVKIDPLFPDLDENQPYLHVYNNAYFQSNRSDVAGHRWLVSESYRVKTISELTQFQIKIMDTIASKGGVPKYFVNGRYVNEISPVTATVGDVCDFILDPSIKRMVDFDLRTLPVFMSEIDSERKYILHYTDKTVQTIEFFDDVEAYIYQPLGNNRYTGVNYHHNESRWMRMLTHKDYSIPTARIDQFKALHPEDPRRGADPTRWPSQNWKALDNLVFRIYIHHSGYDRPLVADSHRIQILYRLKSEDIIRAMTGADSGNPLWRAENLEQSPYCWFMSAPASFVYPLTFNLPEETSPSKVEAQNMAGDVFGYYEAANIQGYNPAWVYNDAGLKTADLRYNYWLDATVFEYDEKGILLGYNYHTAGRKYFPKDSRCAYVECINGKGSVDLHEAYGNDPVPLRDGDNWRVYVSPVWAGVPTGEWQDITDHPDRNNWGFYDDTTDDKRWVWIAKPNEWYGLVRTDEYFYLKELKFNKTDGIIKWSIRNTETHNGVKVDKLMEIPFGQYDVFVNGRPIIEGLDYTREWPQTVLCNLEYLNADPNAVNTILLRGTGFPTPDLKPYEPGEIGFIEYGVLSNDGIYKVHSNKQSRIIIDGHYRDPADLEFQEDQGTTVITDERNGAPFQIQTPQARFRDVYNDDYQARIKDDARDKQVTDFMTEYFPMKPQPNPDKIDYRYQVLSAFSCKIIHDIVKEYIKPPYQNGRYSDDDIVKQLKDYEWLAAYDIINKGYNKNKVVVYPHWYTEPVELDIFQWEYLNRILSIYLREVPPLSLFVKIKRNQP</sequence>